<keyword evidence="5" id="KW-0547">Nucleotide-binding</keyword>
<keyword evidence="15" id="KW-1185">Reference proteome</keyword>
<evidence type="ECO:0000256" key="2">
    <source>
        <dbReference type="ARBA" id="ARBA00012438"/>
    </source>
</evidence>
<evidence type="ECO:0000313" key="14">
    <source>
        <dbReference type="EMBL" id="GCD93441.1"/>
    </source>
</evidence>
<keyword evidence="4" id="KW-0808">Transferase</keyword>
<feature type="domain" description="Signal transduction histidine kinase subgroup 3 dimerisation and phosphoacceptor" evidence="12">
    <location>
        <begin position="205"/>
        <end position="269"/>
    </location>
</feature>
<feature type="coiled-coil region" evidence="9">
    <location>
        <begin position="173"/>
        <end position="207"/>
    </location>
</feature>
<dbReference type="GO" id="GO:0016020">
    <property type="term" value="C:membrane"/>
    <property type="evidence" value="ECO:0007669"/>
    <property type="project" value="InterPro"/>
</dbReference>
<accession>A0A401YFQ4</accession>
<feature type="domain" description="DUF7134" evidence="13">
    <location>
        <begin position="40"/>
        <end position="160"/>
    </location>
</feature>
<dbReference type="EMBL" id="BIFH01000014">
    <property type="protein sequence ID" value="GCD93441.1"/>
    <property type="molecule type" value="Genomic_DNA"/>
</dbReference>
<keyword evidence="3" id="KW-0597">Phosphoprotein</keyword>
<evidence type="ECO:0000259" key="13">
    <source>
        <dbReference type="Pfam" id="PF23539"/>
    </source>
</evidence>
<evidence type="ECO:0000256" key="6">
    <source>
        <dbReference type="ARBA" id="ARBA00022777"/>
    </source>
</evidence>
<feature type="compositionally biased region" description="Polar residues" evidence="10">
    <location>
        <begin position="485"/>
        <end position="502"/>
    </location>
</feature>
<comment type="caution">
    <text evidence="14">The sequence shown here is derived from an EMBL/GenBank/DDBJ whole genome shotgun (WGS) entry which is preliminary data.</text>
</comment>
<dbReference type="InterPro" id="IPR003594">
    <property type="entry name" value="HATPase_dom"/>
</dbReference>
<dbReference type="InterPro" id="IPR011712">
    <property type="entry name" value="Sig_transdc_His_kin_sub3_dim/P"/>
</dbReference>
<dbReference type="Proteomes" id="UP000286931">
    <property type="component" value="Unassembled WGS sequence"/>
</dbReference>
<evidence type="ECO:0000256" key="9">
    <source>
        <dbReference type="SAM" id="Coils"/>
    </source>
</evidence>
<organism evidence="14 15">
    <name type="scientific">Embleya hyalina</name>
    <dbReference type="NCBI Taxonomy" id="516124"/>
    <lineage>
        <taxon>Bacteria</taxon>
        <taxon>Bacillati</taxon>
        <taxon>Actinomycetota</taxon>
        <taxon>Actinomycetes</taxon>
        <taxon>Kitasatosporales</taxon>
        <taxon>Streptomycetaceae</taxon>
        <taxon>Embleya</taxon>
    </lineage>
</organism>
<evidence type="ECO:0000259" key="12">
    <source>
        <dbReference type="Pfam" id="PF07730"/>
    </source>
</evidence>
<gene>
    <name evidence="14" type="ORF">EHYA_01085</name>
</gene>
<dbReference type="Pfam" id="PF23539">
    <property type="entry name" value="DUF7134"/>
    <property type="match status" value="1"/>
</dbReference>
<keyword evidence="6 14" id="KW-0418">Kinase</keyword>
<dbReference type="Pfam" id="PF02518">
    <property type="entry name" value="HATPase_c"/>
    <property type="match status" value="1"/>
</dbReference>
<dbReference type="SUPFAM" id="SSF55874">
    <property type="entry name" value="ATPase domain of HSP90 chaperone/DNA topoisomerase II/histidine kinase"/>
    <property type="match status" value="1"/>
</dbReference>
<evidence type="ECO:0000313" key="15">
    <source>
        <dbReference type="Proteomes" id="UP000286931"/>
    </source>
</evidence>
<dbReference type="AlphaFoldDB" id="A0A401YFQ4"/>
<proteinExistence type="predicted"/>
<dbReference type="GO" id="GO:0046983">
    <property type="term" value="F:protein dimerization activity"/>
    <property type="evidence" value="ECO:0007669"/>
    <property type="project" value="InterPro"/>
</dbReference>
<evidence type="ECO:0000256" key="5">
    <source>
        <dbReference type="ARBA" id="ARBA00022741"/>
    </source>
</evidence>
<keyword evidence="9" id="KW-0175">Coiled coil</keyword>
<dbReference type="InterPro" id="IPR055558">
    <property type="entry name" value="DUF7134"/>
</dbReference>
<dbReference type="GO" id="GO:0000155">
    <property type="term" value="F:phosphorelay sensor kinase activity"/>
    <property type="evidence" value="ECO:0007669"/>
    <property type="project" value="InterPro"/>
</dbReference>
<keyword evidence="7" id="KW-0067">ATP-binding</keyword>
<dbReference type="Pfam" id="PF07730">
    <property type="entry name" value="HisKA_3"/>
    <property type="match status" value="1"/>
</dbReference>
<evidence type="ECO:0000256" key="7">
    <source>
        <dbReference type="ARBA" id="ARBA00022840"/>
    </source>
</evidence>
<feature type="compositionally biased region" description="Basic and acidic residues" evidence="10">
    <location>
        <begin position="451"/>
        <end position="484"/>
    </location>
</feature>
<dbReference type="PANTHER" id="PTHR24421:SF10">
    <property type="entry name" value="NITRATE_NITRITE SENSOR PROTEIN NARQ"/>
    <property type="match status" value="1"/>
</dbReference>
<dbReference type="GO" id="GO:0005524">
    <property type="term" value="F:ATP binding"/>
    <property type="evidence" value="ECO:0007669"/>
    <property type="project" value="UniProtKB-KW"/>
</dbReference>
<evidence type="ECO:0000256" key="10">
    <source>
        <dbReference type="SAM" id="MobiDB-lite"/>
    </source>
</evidence>
<reference evidence="14 15" key="1">
    <citation type="submission" date="2018-12" db="EMBL/GenBank/DDBJ databases">
        <title>Draft genome sequence of Embleya hyalina NBRC 13850T.</title>
        <authorList>
            <person name="Komaki H."/>
            <person name="Hosoyama A."/>
            <person name="Kimura A."/>
            <person name="Ichikawa N."/>
            <person name="Tamura T."/>
        </authorList>
    </citation>
    <scope>NUCLEOTIDE SEQUENCE [LARGE SCALE GENOMIC DNA]</scope>
    <source>
        <strain evidence="14 15">NBRC 13850</strain>
    </source>
</reference>
<evidence type="ECO:0000256" key="1">
    <source>
        <dbReference type="ARBA" id="ARBA00000085"/>
    </source>
</evidence>
<evidence type="ECO:0000256" key="3">
    <source>
        <dbReference type="ARBA" id="ARBA00022553"/>
    </source>
</evidence>
<dbReference type="Gene3D" id="3.30.565.10">
    <property type="entry name" value="Histidine kinase-like ATPase, C-terminal domain"/>
    <property type="match status" value="1"/>
</dbReference>
<evidence type="ECO:0000256" key="4">
    <source>
        <dbReference type="ARBA" id="ARBA00022679"/>
    </source>
</evidence>
<dbReference type="PANTHER" id="PTHR24421">
    <property type="entry name" value="NITRATE/NITRITE SENSOR PROTEIN NARX-RELATED"/>
    <property type="match status" value="1"/>
</dbReference>
<evidence type="ECO:0000256" key="8">
    <source>
        <dbReference type="ARBA" id="ARBA00023012"/>
    </source>
</evidence>
<feature type="region of interest" description="Disordered" evidence="10">
    <location>
        <begin position="409"/>
        <end position="502"/>
    </location>
</feature>
<dbReference type="CDD" id="cd16917">
    <property type="entry name" value="HATPase_UhpB-NarQ-NarX-like"/>
    <property type="match status" value="1"/>
</dbReference>
<dbReference type="InterPro" id="IPR050482">
    <property type="entry name" value="Sensor_HK_TwoCompSys"/>
</dbReference>
<dbReference type="InterPro" id="IPR036890">
    <property type="entry name" value="HATPase_C_sf"/>
</dbReference>
<sequence length="502" mass="53794">MLSSAGLTARRVRPATVASVTFRSAAESIRRPFPSWPQARRSFAFDVTLAIVVGPLVPAIALALHLRESGVDVADAWLTYAAQVIAGLVLIVRRRHPEVCVAIVAPTLLQDQSFGALLAAYAVAAYVSDRRRMWLLIGVLCLATWQPWDWRDLGTNTGNTFGTLTPACYGLYIASRRRLIAALGERAERAEREQELRAEQAREEERDRLAGDMHDIVTHRVSLMVLQAGAMRSRAVDDATRRAAEDLRSTGCQALAELRDLVSVLRTAQERDARAPVEPAVLDASALVEESAAAGVDVRLEVEGTARPASPVVVRTAYRVVQESLTNVHKHAPGAFVRVLVRHTDGELRITVTNTAPTRPPEIELGAGGTGLVGLHRRIELTGGTFRAGPRSDGGFELDARLSVGAGTASVVSGAPGDPNEPSRSATSTEAAPGEPPSAVVGVLRARPVRPARERSGRDRSKAGHPTPEHAERSGRSDHHDRSDPTPTSTPGVLTGSRPETG</sequence>
<dbReference type="Gene3D" id="1.20.5.1930">
    <property type="match status" value="1"/>
</dbReference>
<name>A0A401YFQ4_9ACTN</name>
<evidence type="ECO:0000259" key="11">
    <source>
        <dbReference type="Pfam" id="PF02518"/>
    </source>
</evidence>
<comment type="catalytic activity">
    <reaction evidence="1">
        <text>ATP + protein L-histidine = ADP + protein N-phospho-L-histidine.</text>
        <dbReference type="EC" id="2.7.13.3"/>
    </reaction>
</comment>
<feature type="domain" description="Histidine kinase/HSP90-like ATPase" evidence="11">
    <location>
        <begin position="316"/>
        <end position="401"/>
    </location>
</feature>
<dbReference type="EC" id="2.7.13.3" evidence="2"/>
<protein>
    <recommendedName>
        <fullName evidence="2">histidine kinase</fullName>
        <ecNumber evidence="2">2.7.13.3</ecNumber>
    </recommendedName>
</protein>
<keyword evidence="8" id="KW-0902">Two-component regulatory system</keyword>